<reference evidence="2 3" key="1">
    <citation type="journal article" date="2013" name="Genome Announc.">
        <title>Draft Genome Sequence of Strain JLT2015T, Belonging to the Family Sphingomonadaceae of the Alphaproteobacteria.</title>
        <authorList>
            <person name="Tang K."/>
            <person name="Liu K."/>
            <person name="Li S."/>
            <person name="Jiao N."/>
        </authorList>
    </citation>
    <scope>NUCLEOTIDE SEQUENCE [LARGE SCALE GENOMIC DNA]</scope>
    <source>
        <strain evidence="2 3">JLT2015</strain>
    </source>
</reference>
<feature type="transmembrane region" description="Helical" evidence="1">
    <location>
        <begin position="55"/>
        <end position="75"/>
    </location>
</feature>
<feature type="transmembrane region" description="Helical" evidence="1">
    <location>
        <begin position="6"/>
        <end position="24"/>
    </location>
</feature>
<feature type="transmembrane region" description="Helical" evidence="1">
    <location>
        <begin position="31"/>
        <end position="49"/>
    </location>
</feature>
<protein>
    <submittedName>
        <fullName evidence="2">PRC-barrel</fullName>
    </submittedName>
</protein>
<dbReference type="AlphaFoldDB" id="M2TA18"/>
<comment type="caution">
    <text evidence="2">The sequence shown here is derived from an EMBL/GenBank/DDBJ whole genome shotgun (WGS) entry which is preliminary data.</text>
</comment>
<evidence type="ECO:0000313" key="2">
    <source>
        <dbReference type="EMBL" id="EMD83424.1"/>
    </source>
</evidence>
<dbReference type="EMBL" id="AMRV01000003">
    <property type="protein sequence ID" value="EMD83424.1"/>
    <property type="molecule type" value="Genomic_DNA"/>
</dbReference>
<name>M2TA18_9SPHN</name>
<keyword evidence="3" id="KW-1185">Reference proteome</keyword>
<sequence length="81" mass="8907">MQDILEWTASIVGMIAALMIAARYSTRVAGWGFVLFLLGSVLWIVTGLSSGNQALAAQNVVLFMINCLGIYRYLIKHEEVS</sequence>
<keyword evidence="1" id="KW-0812">Transmembrane</keyword>
<accession>M2TA18</accession>
<evidence type="ECO:0000256" key="1">
    <source>
        <dbReference type="SAM" id="Phobius"/>
    </source>
</evidence>
<proteinExistence type="predicted"/>
<gene>
    <name evidence="2" type="ORF">C725_1325</name>
</gene>
<organism evidence="2 3">
    <name type="scientific">Pacificimonas flava</name>
    <dbReference type="NCBI Taxonomy" id="1234595"/>
    <lineage>
        <taxon>Bacteria</taxon>
        <taxon>Pseudomonadati</taxon>
        <taxon>Pseudomonadota</taxon>
        <taxon>Alphaproteobacteria</taxon>
        <taxon>Sphingomonadales</taxon>
        <taxon>Sphingosinicellaceae</taxon>
        <taxon>Pacificimonas</taxon>
    </lineage>
</organism>
<keyword evidence="1" id="KW-1133">Transmembrane helix</keyword>
<dbReference type="OrthoDB" id="7619970at2"/>
<keyword evidence="1" id="KW-0472">Membrane</keyword>
<dbReference type="Proteomes" id="UP000011717">
    <property type="component" value="Unassembled WGS sequence"/>
</dbReference>
<evidence type="ECO:0000313" key="3">
    <source>
        <dbReference type="Proteomes" id="UP000011717"/>
    </source>
</evidence>
<dbReference type="RefSeq" id="WP_008601148.1">
    <property type="nucleotide sequence ID" value="NZ_AMRV01000003.1"/>
</dbReference>